<proteinExistence type="predicted"/>
<dbReference type="Proteomes" id="UP001500618">
    <property type="component" value="Unassembled WGS sequence"/>
</dbReference>
<protein>
    <recommendedName>
        <fullName evidence="4">WD40 repeat domain-containing protein</fullName>
    </recommendedName>
</protein>
<comment type="caution">
    <text evidence="2">The sequence shown here is derived from an EMBL/GenBank/DDBJ whole genome shotgun (WGS) entry which is preliminary data.</text>
</comment>
<accession>A0ABP4SFT6</accession>
<dbReference type="SUPFAM" id="SSF82171">
    <property type="entry name" value="DPP6 N-terminal domain-like"/>
    <property type="match status" value="1"/>
</dbReference>
<keyword evidence="1" id="KW-0472">Membrane</keyword>
<evidence type="ECO:0000313" key="2">
    <source>
        <dbReference type="EMBL" id="GAA1672318.1"/>
    </source>
</evidence>
<feature type="transmembrane region" description="Helical" evidence="1">
    <location>
        <begin position="43"/>
        <end position="67"/>
    </location>
</feature>
<name>A0ABP4SFT6_9ACTN</name>
<dbReference type="EMBL" id="BAAANY010000008">
    <property type="protein sequence ID" value="GAA1672318.1"/>
    <property type="molecule type" value="Genomic_DNA"/>
</dbReference>
<reference evidence="3" key="1">
    <citation type="journal article" date="2019" name="Int. J. Syst. Evol. Microbiol.">
        <title>The Global Catalogue of Microorganisms (GCM) 10K type strain sequencing project: providing services to taxonomists for standard genome sequencing and annotation.</title>
        <authorList>
            <consortium name="The Broad Institute Genomics Platform"/>
            <consortium name="The Broad Institute Genome Sequencing Center for Infectious Disease"/>
            <person name="Wu L."/>
            <person name="Ma J."/>
        </authorList>
    </citation>
    <scope>NUCLEOTIDE SEQUENCE [LARGE SCALE GENOMIC DNA]</scope>
    <source>
        <strain evidence="3">JCM 14718</strain>
    </source>
</reference>
<evidence type="ECO:0000256" key="1">
    <source>
        <dbReference type="SAM" id="Phobius"/>
    </source>
</evidence>
<evidence type="ECO:0008006" key="4">
    <source>
        <dbReference type="Google" id="ProtNLM"/>
    </source>
</evidence>
<organism evidence="2 3">
    <name type="scientific">Fodinicola feengrottensis</name>
    <dbReference type="NCBI Taxonomy" id="435914"/>
    <lineage>
        <taxon>Bacteria</taxon>
        <taxon>Bacillati</taxon>
        <taxon>Actinomycetota</taxon>
        <taxon>Actinomycetes</taxon>
        <taxon>Mycobacteriales</taxon>
        <taxon>Fodinicola</taxon>
    </lineage>
</organism>
<dbReference type="RefSeq" id="WP_344309517.1">
    <property type="nucleotide sequence ID" value="NZ_BAAANY010000008.1"/>
</dbReference>
<keyword evidence="1" id="KW-1133">Transmembrane helix</keyword>
<evidence type="ECO:0000313" key="3">
    <source>
        <dbReference type="Proteomes" id="UP001500618"/>
    </source>
</evidence>
<keyword evidence="1" id="KW-0812">Transmembrane</keyword>
<gene>
    <name evidence="2" type="ORF">GCM10009765_22120</name>
</gene>
<keyword evidence="3" id="KW-1185">Reference proteome</keyword>
<sequence>MNPQIHDRLRESLTHEANTAPLLALRASSIIKKGRRHRRVKRVAVVATAVVAVLAVTGASLLAGNFIGGQGKPPPPPAASGKAIGADQPQVAILDSHGIHLPGGRTVPVRTPKYGVEWLTIDPVSGGWVIDNTLEVEMVRSDGTAKTLVSENPAGRLVRVTALASPDGRQIAVSTTVEQGPGTVKVFDTATGSVTASTASGSSTAYRWFKNKIVLRTQTPQADETATTPVSLWDPAAGPWDQKMTTASLGLFGATADGTRMAAYATTSSSLCLGLVDPANNFTMRAKQCSSKREDIVYAAMSPDRTRLILSVLLSGDLESRRIMRVTGQGLKLEHELSNPTNIDDNVAVWETNNLVDLFSVESIPTPTQVRLLQCHTDIGTCREVAGGYSTAGLGLITNLAPES</sequence>